<dbReference type="CDD" id="cd00156">
    <property type="entry name" value="REC"/>
    <property type="match status" value="1"/>
</dbReference>
<keyword evidence="5" id="KW-1185">Reference proteome</keyword>
<comment type="caution">
    <text evidence="3">The sequence shown here is derived from an EMBL/GenBank/DDBJ whole genome shotgun (WGS) entry which is preliminary data.</text>
</comment>
<reference evidence="3 5" key="1">
    <citation type="submission" date="2024-03" db="EMBL/GenBank/DDBJ databases">
        <title>The Acrasis kona genome and developmental transcriptomes reveal deep origins of eukaryotic multicellular pathways.</title>
        <authorList>
            <person name="Sheikh S."/>
            <person name="Fu C.-J."/>
            <person name="Brown M.W."/>
            <person name="Baldauf S.L."/>
        </authorList>
    </citation>
    <scope>NUCLEOTIDE SEQUENCE [LARGE SCALE GENOMIC DNA]</scope>
    <source>
        <strain evidence="3 5">ATCC MYA-3509</strain>
    </source>
</reference>
<evidence type="ECO:0000256" key="1">
    <source>
        <dbReference type="PROSITE-ProRule" id="PRU00169"/>
    </source>
</evidence>
<dbReference type="InterPro" id="IPR011006">
    <property type="entry name" value="CheY-like_superfamily"/>
</dbReference>
<dbReference type="PROSITE" id="PS50110">
    <property type="entry name" value="RESPONSE_REGULATORY"/>
    <property type="match status" value="1"/>
</dbReference>
<dbReference type="EMBL" id="JAOPGA020001551">
    <property type="protein sequence ID" value="KAL0489372.1"/>
    <property type="molecule type" value="Genomic_DNA"/>
</dbReference>
<feature type="domain" description="Response regulatory" evidence="2">
    <location>
        <begin position="30"/>
        <end position="150"/>
    </location>
</feature>
<dbReference type="Proteomes" id="UP001431209">
    <property type="component" value="Unassembled WGS sequence"/>
</dbReference>
<dbReference type="InterPro" id="IPR001789">
    <property type="entry name" value="Sig_transdc_resp-reg_receiver"/>
</dbReference>
<dbReference type="Gene3D" id="3.40.50.2300">
    <property type="match status" value="1"/>
</dbReference>
<evidence type="ECO:0000313" key="4">
    <source>
        <dbReference type="EMBL" id="KAL0489796.1"/>
    </source>
</evidence>
<organism evidence="3 5">
    <name type="scientific">Acrasis kona</name>
    <dbReference type="NCBI Taxonomy" id="1008807"/>
    <lineage>
        <taxon>Eukaryota</taxon>
        <taxon>Discoba</taxon>
        <taxon>Heterolobosea</taxon>
        <taxon>Tetramitia</taxon>
        <taxon>Eutetramitia</taxon>
        <taxon>Acrasidae</taxon>
        <taxon>Acrasis</taxon>
    </lineage>
</organism>
<dbReference type="GO" id="GO:0000160">
    <property type="term" value="P:phosphorelay signal transduction system"/>
    <property type="evidence" value="ECO:0007669"/>
    <property type="project" value="InterPro"/>
</dbReference>
<dbReference type="AlphaFoldDB" id="A0AAW2ZJ93"/>
<proteinExistence type="predicted"/>
<name>A0AAW2ZJ93_9EUKA</name>
<accession>A0AAW2ZJ93</accession>
<sequence>MDINQDIVRSRLEVRRSSILDLVDVSDEQEVVIVDNFAIGIEVMSKLLLSKGYKVTTLCNADALMDFFNERYYEFKLLGKLPILIVESDLVQMSGFDATKQVKESFPEIKVIMLSCDNNTQLNSSSHFVDRFLTKPVFSNEVDAAIKALL</sequence>
<dbReference type="SUPFAM" id="SSF52172">
    <property type="entry name" value="CheY-like"/>
    <property type="match status" value="1"/>
</dbReference>
<comment type="caution">
    <text evidence="1">Lacks conserved residue(s) required for the propagation of feature annotation.</text>
</comment>
<gene>
    <name evidence="4" type="ORF">AKO1_009290</name>
    <name evidence="3" type="ORF">AKO1_010698</name>
</gene>
<evidence type="ECO:0000313" key="5">
    <source>
        <dbReference type="Proteomes" id="UP001431209"/>
    </source>
</evidence>
<dbReference type="Pfam" id="PF00072">
    <property type="entry name" value="Response_reg"/>
    <property type="match status" value="1"/>
</dbReference>
<dbReference type="EMBL" id="JAOPGA020001603">
    <property type="protein sequence ID" value="KAL0489796.1"/>
    <property type="molecule type" value="Genomic_DNA"/>
</dbReference>
<protein>
    <submittedName>
        <fullName evidence="3">Two-component response regulator ARR-A family</fullName>
    </submittedName>
</protein>
<evidence type="ECO:0000259" key="2">
    <source>
        <dbReference type="PROSITE" id="PS50110"/>
    </source>
</evidence>
<evidence type="ECO:0000313" key="3">
    <source>
        <dbReference type="EMBL" id="KAL0489372.1"/>
    </source>
</evidence>